<organism evidence="2 3">
    <name type="scientific">Ligilactobacillus ruminis</name>
    <dbReference type="NCBI Taxonomy" id="1623"/>
    <lineage>
        <taxon>Bacteria</taxon>
        <taxon>Bacillati</taxon>
        <taxon>Bacillota</taxon>
        <taxon>Bacilli</taxon>
        <taxon>Lactobacillales</taxon>
        <taxon>Lactobacillaceae</taxon>
        <taxon>Ligilactobacillus</taxon>
    </lineage>
</organism>
<evidence type="ECO:0000256" key="1">
    <source>
        <dbReference type="SAM" id="Phobius"/>
    </source>
</evidence>
<dbReference type="AlphaFoldDB" id="A0A8B2Z0B9"/>
<reference evidence="2 3" key="1">
    <citation type="submission" date="2018-08" db="EMBL/GenBank/DDBJ databases">
        <title>A genome reference for cultivated species of the human gut microbiota.</title>
        <authorList>
            <person name="Zou Y."/>
            <person name="Xue W."/>
            <person name="Luo G."/>
        </authorList>
    </citation>
    <scope>NUCLEOTIDE SEQUENCE [LARGE SCALE GENOMIC DNA]</scope>
    <source>
        <strain evidence="2 3">TF10-9AT</strain>
    </source>
</reference>
<evidence type="ECO:0000313" key="3">
    <source>
        <dbReference type="Proteomes" id="UP000260790"/>
    </source>
</evidence>
<sequence>MISVCLVREDTAKWETIFQTVIALICLIFDIPHNIKKWKHELAGKNEKSIYYTDIIFGIVFVALMIYNFKLSTILSENSYKEMLEALIENVVFKQGILVNAYLMFDKLLLYYAKNYFLVSWYAKKYPEETRKHFNIPITKWYYSNELREKHGADFADMTVIEKLEKAKVDDYEFYKNDIARINDVDMRGETVIAGFDILAGSKDVYLICTDKKMYPVYKDNTFNMSVPQISYEALKWYEVDYKKDYLRISDGKLITSFRDIKKNKKQTLESILAEHGVSKLDWTLSEVPKHAEIKKDGIPAEFSENYQAALSSFSEDEREIGSDKVEHDVIVDFTSVYFFVTNQRFIFVFGNDDFHIPYTSVDYSELSVYKHHYFLADNLCLRDKNDLFMPFLGTSETWKRITTKYLVDLINQSQKDALKGGDVYDEC</sequence>
<gene>
    <name evidence="2" type="ORF">DXD09_09545</name>
</gene>
<dbReference type="EMBL" id="QSQR01000011">
    <property type="protein sequence ID" value="RGK44757.1"/>
    <property type="molecule type" value="Genomic_DNA"/>
</dbReference>
<keyword evidence="1" id="KW-1133">Transmembrane helix</keyword>
<dbReference type="Proteomes" id="UP000260790">
    <property type="component" value="Unassembled WGS sequence"/>
</dbReference>
<feature type="transmembrane region" description="Helical" evidence="1">
    <location>
        <begin position="50"/>
        <end position="69"/>
    </location>
</feature>
<comment type="caution">
    <text evidence="2">The sequence shown here is derived from an EMBL/GenBank/DDBJ whole genome shotgun (WGS) entry which is preliminary data.</text>
</comment>
<proteinExistence type="predicted"/>
<protein>
    <submittedName>
        <fullName evidence="2">Uncharacterized protein</fullName>
    </submittedName>
</protein>
<accession>A0A8B2Z0B9</accession>
<name>A0A8B2Z0B9_9LACO</name>
<feature type="transmembrane region" description="Helical" evidence="1">
    <location>
        <begin position="12"/>
        <end position="29"/>
    </location>
</feature>
<keyword evidence="1" id="KW-0812">Transmembrane</keyword>
<keyword evidence="1" id="KW-0472">Membrane</keyword>
<evidence type="ECO:0000313" key="2">
    <source>
        <dbReference type="EMBL" id="RGK44757.1"/>
    </source>
</evidence>